<keyword evidence="2" id="KW-0349">Heme</keyword>
<dbReference type="RefSeq" id="WP_109280568.1">
    <property type="nucleotide sequence ID" value="NZ_JBFAUK010000002.1"/>
</dbReference>
<name>A0ABV3JRQ4_STRON</name>
<evidence type="ECO:0000313" key="5">
    <source>
        <dbReference type="Proteomes" id="UP001552594"/>
    </source>
</evidence>
<dbReference type="InterPro" id="IPR002397">
    <property type="entry name" value="Cyt_P450_B"/>
</dbReference>
<evidence type="ECO:0000256" key="2">
    <source>
        <dbReference type="RuleBase" id="RU000461"/>
    </source>
</evidence>
<dbReference type="InterPro" id="IPR017972">
    <property type="entry name" value="Cyt_P450_CS"/>
</dbReference>
<dbReference type="PANTHER" id="PTHR46696:SF1">
    <property type="entry name" value="CYTOCHROME P450 YJIB-RELATED"/>
    <property type="match status" value="1"/>
</dbReference>
<dbReference type="Pfam" id="PF00067">
    <property type="entry name" value="p450"/>
    <property type="match status" value="1"/>
</dbReference>
<evidence type="ECO:0000313" key="4">
    <source>
        <dbReference type="EMBL" id="MEV5505571.1"/>
    </source>
</evidence>
<dbReference type="Proteomes" id="UP001552594">
    <property type="component" value="Unassembled WGS sequence"/>
</dbReference>
<evidence type="ECO:0000256" key="3">
    <source>
        <dbReference type="SAM" id="MobiDB-lite"/>
    </source>
</evidence>
<protein>
    <submittedName>
        <fullName evidence="4">Cytochrome P450</fullName>
    </submittedName>
</protein>
<keyword evidence="2" id="KW-0479">Metal-binding</keyword>
<dbReference type="EMBL" id="JBFAUK010000002">
    <property type="protein sequence ID" value="MEV5505571.1"/>
    <property type="molecule type" value="Genomic_DNA"/>
</dbReference>
<keyword evidence="2" id="KW-0408">Iron</keyword>
<accession>A0ABV3JRQ4</accession>
<keyword evidence="2" id="KW-0503">Monooxygenase</keyword>
<comment type="caution">
    <text evidence="4">The sequence shown here is derived from an EMBL/GenBank/DDBJ whole genome shotgun (WGS) entry which is preliminary data.</text>
</comment>
<dbReference type="PROSITE" id="PS00086">
    <property type="entry name" value="CYTOCHROME_P450"/>
    <property type="match status" value="1"/>
</dbReference>
<dbReference type="Gene3D" id="1.10.630.10">
    <property type="entry name" value="Cytochrome P450"/>
    <property type="match status" value="1"/>
</dbReference>
<keyword evidence="2" id="KW-0560">Oxidoreductase</keyword>
<proteinExistence type="inferred from homology"/>
<feature type="region of interest" description="Disordered" evidence="3">
    <location>
        <begin position="57"/>
        <end position="78"/>
    </location>
</feature>
<reference evidence="4 5" key="1">
    <citation type="submission" date="2024-06" db="EMBL/GenBank/DDBJ databases">
        <title>The Natural Products Discovery Center: Release of the First 8490 Sequenced Strains for Exploring Actinobacteria Biosynthetic Diversity.</title>
        <authorList>
            <person name="Kalkreuter E."/>
            <person name="Kautsar S.A."/>
            <person name="Yang D."/>
            <person name="Bader C.D."/>
            <person name="Teijaro C.N."/>
            <person name="Fluegel L."/>
            <person name="Davis C.M."/>
            <person name="Simpson J.R."/>
            <person name="Lauterbach L."/>
            <person name="Steele A.D."/>
            <person name="Gui C."/>
            <person name="Meng S."/>
            <person name="Li G."/>
            <person name="Viehrig K."/>
            <person name="Ye F."/>
            <person name="Su P."/>
            <person name="Kiefer A.F."/>
            <person name="Nichols A."/>
            <person name="Cepeda A.J."/>
            <person name="Yan W."/>
            <person name="Fan B."/>
            <person name="Jiang Y."/>
            <person name="Adhikari A."/>
            <person name="Zheng C.-J."/>
            <person name="Schuster L."/>
            <person name="Cowan T.M."/>
            <person name="Smanski M.J."/>
            <person name="Chevrette M.G."/>
            <person name="De Carvalho L.P.S."/>
            <person name="Shen B."/>
        </authorList>
    </citation>
    <scope>NUCLEOTIDE SEQUENCE [LARGE SCALE GENOMIC DNA]</scope>
    <source>
        <strain evidence="4 5">NPDC052347</strain>
    </source>
</reference>
<gene>
    <name evidence="4" type="ORF">AB0L16_03715</name>
</gene>
<dbReference type="CDD" id="cd11030">
    <property type="entry name" value="CYP105-like"/>
    <property type="match status" value="1"/>
</dbReference>
<dbReference type="SUPFAM" id="SSF48264">
    <property type="entry name" value="Cytochrome P450"/>
    <property type="match status" value="1"/>
</dbReference>
<keyword evidence="5" id="KW-1185">Reference proteome</keyword>
<dbReference type="PANTHER" id="PTHR46696">
    <property type="entry name" value="P450, PUTATIVE (EUROFUNG)-RELATED"/>
    <property type="match status" value="1"/>
</dbReference>
<dbReference type="PRINTS" id="PR00359">
    <property type="entry name" value="BP450"/>
</dbReference>
<organism evidence="4 5">
    <name type="scientific">Streptomyces orinoci</name>
    <name type="common">Streptoverticillium orinoci</name>
    <dbReference type="NCBI Taxonomy" id="67339"/>
    <lineage>
        <taxon>Bacteria</taxon>
        <taxon>Bacillati</taxon>
        <taxon>Actinomycetota</taxon>
        <taxon>Actinomycetes</taxon>
        <taxon>Kitasatosporales</taxon>
        <taxon>Streptomycetaceae</taxon>
        <taxon>Streptomyces</taxon>
    </lineage>
</organism>
<dbReference type="InterPro" id="IPR001128">
    <property type="entry name" value="Cyt_P450"/>
</dbReference>
<dbReference type="PRINTS" id="PR00385">
    <property type="entry name" value="P450"/>
</dbReference>
<comment type="similarity">
    <text evidence="1 2">Belongs to the cytochrome P450 family.</text>
</comment>
<dbReference type="InterPro" id="IPR036396">
    <property type="entry name" value="Cyt_P450_sf"/>
</dbReference>
<evidence type="ECO:0000256" key="1">
    <source>
        <dbReference type="ARBA" id="ARBA00010617"/>
    </source>
</evidence>
<sequence>MTDLFYPMARQCPFAPPREVAGIQAGGGVPRVTIWNGTRPWLFTRYDDARVVLSDPRFSSDKGRPGYPLSSPAAGSEVTTDPTLLIMDNPDHDHYRRLVLSEFTVKRAEALRPVVRGFADHHIDRMLQGPRPADLVTALALPVALAVICELLEVPYEDREFFRSRTHTMGSVEVTTETAAAARKELQDYLVSLVETRERRPGDDFISRMAVRHVRTGTMTTGLLGAMCLLLVTAGHDTAANMMALGTLVLLEHPDQFAALARDPGAAAGATEELLRHLTIVQRGIRRIAIEDVEVNGHPVRAGEGVIAAINIANRDPAKFTSGDDFDITRDSRHHLAFGYGIHQCLGQALARVELQEFYSALAGRVPTLRTAVPVEEIRFRSDMAVYGVHQLPVTW</sequence>